<evidence type="ECO:0000313" key="2">
    <source>
        <dbReference type="EMBL" id="CDW89593.1"/>
    </source>
</evidence>
<protein>
    <recommendedName>
        <fullName evidence="4">CS domain-containing protein</fullName>
    </recommendedName>
</protein>
<dbReference type="Gene3D" id="2.60.40.790">
    <property type="match status" value="1"/>
</dbReference>
<sequence>MENNKVFNYEVSFNFWAPVNNSSLNWKYHIHGMHNIVIQKLTKPARWRTLYKEDEPKPPMIRLWVDKHKQYQHQLFAFKDDEIQDFEGWELIDSRLRNSRKINRKRGNRKSKKYQNKSPIQKHPDISYKAYHQSEF</sequence>
<dbReference type="SUPFAM" id="SSF49764">
    <property type="entry name" value="HSP20-like chaperones"/>
    <property type="match status" value="1"/>
</dbReference>
<name>A0A078B7R2_STYLE</name>
<dbReference type="Proteomes" id="UP000039865">
    <property type="component" value="Unassembled WGS sequence"/>
</dbReference>
<proteinExistence type="predicted"/>
<gene>
    <name evidence="2" type="primary">Contig11514.g12322</name>
    <name evidence="2" type="ORF">STYLEM_18727</name>
</gene>
<dbReference type="AlphaFoldDB" id="A0A078B7R2"/>
<evidence type="ECO:0000256" key="1">
    <source>
        <dbReference type="SAM" id="MobiDB-lite"/>
    </source>
</evidence>
<feature type="region of interest" description="Disordered" evidence="1">
    <location>
        <begin position="100"/>
        <end position="125"/>
    </location>
</feature>
<evidence type="ECO:0000313" key="3">
    <source>
        <dbReference type="Proteomes" id="UP000039865"/>
    </source>
</evidence>
<reference evidence="2 3" key="1">
    <citation type="submission" date="2014-06" db="EMBL/GenBank/DDBJ databases">
        <authorList>
            <person name="Swart Estienne"/>
        </authorList>
    </citation>
    <scope>NUCLEOTIDE SEQUENCE [LARGE SCALE GENOMIC DNA]</scope>
    <source>
        <strain evidence="2 3">130c</strain>
    </source>
</reference>
<dbReference type="InParanoid" id="A0A078B7R2"/>
<accession>A0A078B7R2</accession>
<dbReference type="EMBL" id="CCKQ01017699">
    <property type="protein sequence ID" value="CDW89593.1"/>
    <property type="molecule type" value="Genomic_DNA"/>
</dbReference>
<organism evidence="2 3">
    <name type="scientific">Stylonychia lemnae</name>
    <name type="common">Ciliate</name>
    <dbReference type="NCBI Taxonomy" id="5949"/>
    <lineage>
        <taxon>Eukaryota</taxon>
        <taxon>Sar</taxon>
        <taxon>Alveolata</taxon>
        <taxon>Ciliophora</taxon>
        <taxon>Intramacronucleata</taxon>
        <taxon>Spirotrichea</taxon>
        <taxon>Stichotrichia</taxon>
        <taxon>Sporadotrichida</taxon>
        <taxon>Oxytrichidae</taxon>
        <taxon>Stylonychinae</taxon>
        <taxon>Stylonychia</taxon>
    </lineage>
</organism>
<feature type="compositionally biased region" description="Basic residues" evidence="1">
    <location>
        <begin position="100"/>
        <end position="115"/>
    </location>
</feature>
<keyword evidence="3" id="KW-1185">Reference proteome</keyword>
<evidence type="ECO:0008006" key="4">
    <source>
        <dbReference type="Google" id="ProtNLM"/>
    </source>
</evidence>
<dbReference type="InterPro" id="IPR008978">
    <property type="entry name" value="HSP20-like_chaperone"/>
</dbReference>